<gene>
    <name evidence="7" type="ordered locus">Rumal_3882</name>
</gene>
<sequence>MNIKINKLFKRGVSGALAAAMGLSTLATSVSAASSGISIGYTWDSSVNPTIYTSKYANSNGVSGQFVKYGEQLCRFVPSSGNDWAFCIEPAKSMQGTPSGTWYTQYGFTEYDTFDLSDKFKADSTAYWNSLGGTDGDIAKYMGLVQYYGYSSHKNGNYYAATQLLIWELILGYRGHTPETFGTCSDILWNDFTYPSGGWCSKSGVETAYNAIVADVKSHYTLPGIMEKSAALAKEDPRIMKFKTDKMRYEATFKIKTAFIKKDALEHNYSTFKSKLTEMVKERFSGTYGTDYGIDTSADGDYSVFVVWSKERPFTSTSSGGVYSTSAIEMQLMSGLTESESLFASSNYQTCLLSTKIDSVKGYTAIGCYNEPNLTVEKTYTDSGNNAITATALSDLLDKTTFVVSTTINGTKYYVVADLNSAGTGYYFSHYTNNIVNATKFKTLSKTNNKGTFTVCDLPTSMSSGRTYTVTEYSVPDNDRYEKLSKSVSLPSPTSDFTTNAGTGTVKLNNNEEGYDAKVGTATLDKVVHNGDGKALSTDNADDIKTLADIYKTTKFIIGYWDGSTMRYLTNGYLSAKDAFSGNLDDLNNFNDTAYKSGDGMYYAPTKLDSSHNVTFDMSRTSTDISKAYVFDAGYNYSGSDTCDYFGQVYLNLLPLNSSGVSQEVVFIEVNGAKGYGYDDDIDVSKAVNLSTLGSVSDKRNISGVMKNDTASSYTVTDSKGGKYVISSGKYYPISGNKLESNKLHSDAEIVNELVNYELVLTKKDDSDTVLSGATYGLYNSNKKLLKTATTGADGKAKFSYNLIPNTDYYVHEITAPAGYVQDTEYYKINRENAVGNDLDTFQNSKLSDFGYEVKDKPYELKIELNKYDIINDISIEGIIFDITLDGKPITSITTDKNGYASASELPLGKLNGDTFSNVYTVTERENDKYIMLDENGNASREIKIVTTLDDIESKTNPVITYTADIPNTLQLVDLKVHKKDVFDNSVKGVTFDIAPTEDISFNGKVVQKAGEVIGTIKTDANGIASSKYIEYASDGTQGYEKVMPIYPNFEYAITETSAPEPYIVPKNNVTKFTAVSEKADTLTIPHEVTISDDVQTGVLDVYKMDNGTKKPLANAVFEVRAAKDFSIGSKQLHKAGDLICTMTTGADGHADSGDAEMYIGAEYTLTEINAPEGYTLNSDSKTFTFNFAGNEFEYTKLGIDFDNTSQQGKISVHKTGEIFSAVTALGSAISIDEDGTVHEAGYNIFTPHFASGFLAGAEFEVTAAEDIITADGTVRANKGDVVATITTDNKGYAETPLLYLGKYTVTEKKAAFGYVNNHEPQTVELTYAGQEVAIRDTVNTDFSNDYQGVSIHLTKFMEHDDTYGVGDNSDAANVVFGLYADEPLVAENGSSIPKDGLVDYASVGEDMTVRFGQKLPFGRYYIQEISTDDKYVISGEKHIVTFEYAGQDTKVVDIDGGTFVNEIKRGSVKGVKVNEHDEPLANAVFGLFKADAETFDSASAIVTAISDENGNFGFDEIPYGKYIVTEIAPPAGYVFSDKKYDVTISENEQIVEITAINSATHLNVSKKDIYGNELKGASMQILDSEGNIFTEWVSDGTIHTVTNIPAGSYVLKETASPAGFVIATTINFSIDENNVVTVENVDALSTDENGNSTITMVDDTTKVHITKLDITGTKEVVGAKLRIVDSEGNTVDEWTSTNEAHIIEGVLTAGGTYTLHEEYAPNGYVVANDVTFTVSDNGTIDKAVMYDDTTKVHITKVDITGEKEIAGAELQLINSEGNVIDKWTSTNEAHVIEGQLISGGTYTLHEEVSPDGYVVASDVTFTVSDNGEIDKVTMYDDTTKVRISKRDITNDEELAGATLQIIKDGTVIEEWVSTNEAHYIEAVLIAGSTYTLHETVPADGYVIANDVEFTVNEDGTVTEVVMYDDTTKVHISKRDITTGEELPGATLQILDGDEIIEEWVSTDEEHIIEGKLIVGKEYTLRETIAPEGYEIAQDITFKVNEDGSVTEVIMYDEYTPTEDTPHDDTPHDDSHGDDSSHGDTPHEDTPHSDTPHSNTPSGGTTTINPHTGSPEVSNKAAIILACAGALLLVSMLIRRDKDDENEDYYSNL</sequence>
<proteinExistence type="inferred from homology"/>
<feature type="domain" description="SpaA-like prealbumin fold" evidence="6">
    <location>
        <begin position="1255"/>
        <end position="1337"/>
    </location>
</feature>
<feature type="domain" description="SpaA-like prealbumin fold" evidence="6">
    <location>
        <begin position="1562"/>
        <end position="1640"/>
    </location>
</feature>
<feature type="domain" description="SpaA-like prealbumin fold" evidence="6">
    <location>
        <begin position="1841"/>
        <end position="1926"/>
    </location>
</feature>
<feature type="domain" description="SpaA-like prealbumin fold" evidence="6">
    <location>
        <begin position="1467"/>
        <end position="1558"/>
    </location>
</feature>
<dbReference type="HOGENOM" id="CLU_232268_0_0_9"/>
<dbReference type="SUPFAM" id="SSF49478">
    <property type="entry name" value="Cna protein B-type domain"/>
    <property type="match status" value="1"/>
</dbReference>
<comment type="similarity">
    <text evidence="1">Belongs to the serine-aspartate repeat-containing protein (SDr) family.</text>
</comment>
<dbReference type="NCBIfam" id="NF033846">
    <property type="entry name" value="Rumino_NPXTG"/>
    <property type="match status" value="1"/>
</dbReference>
<evidence type="ECO:0000313" key="8">
    <source>
        <dbReference type="Proteomes" id="UP000006919"/>
    </source>
</evidence>
<dbReference type="RefSeq" id="WP_013483846.1">
    <property type="nucleotide sequence ID" value="NC_014825.1"/>
</dbReference>
<feature type="domain" description="SpaA-like prealbumin fold" evidence="6">
    <location>
        <begin position="759"/>
        <end position="830"/>
    </location>
</feature>
<geneLocation type="plasmid" evidence="7 8">
    <name>pRUMAL02</name>
</geneLocation>
<keyword evidence="2" id="KW-0964">Secreted</keyword>
<protein>
    <submittedName>
        <fullName evidence="7">Cna B domain protein</fullName>
    </submittedName>
</protein>
<feature type="domain" description="SpaA-like prealbumin fold" evidence="6">
    <location>
        <begin position="1929"/>
        <end position="2013"/>
    </location>
</feature>
<dbReference type="InterPro" id="IPR013783">
    <property type="entry name" value="Ig-like_fold"/>
</dbReference>
<organism evidence="7 8">
    <name type="scientific">Ruminococcus albus (strain ATCC 27210 / DSM 20455 / JCM 14654 / NCDO 2250 / 7)</name>
    <dbReference type="NCBI Taxonomy" id="697329"/>
    <lineage>
        <taxon>Bacteria</taxon>
        <taxon>Bacillati</taxon>
        <taxon>Bacillota</taxon>
        <taxon>Clostridia</taxon>
        <taxon>Eubacteriales</taxon>
        <taxon>Oscillospiraceae</taxon>
        <taxon>Ruminococcus</taxon>
    </lineage>
</organism>
<evidence type="ECO:0000259" key="6">
    <source>
        <dbReference type="Pfam" id="PF17802"/>
    </source>
</evidence>
<feature type="compositionally biased region" description="Polar residues" evidence="4">
    <location>
        <begin position="2052"/>
        <end position="2070"/>
    </location>
</feature>
<feature type="signal peptide" evidence="5">
    <location>
        <begin position="1"/>
        <end position="32"/>
    </location>
</feature>
<dbReference type="PANTHER" id="PTHR36108:SF13">
    <property type="entry name" value="COLOSSIN-B-RELATED"/>
    <property type="match status" value="1"/>
</dbReference>
<evidence type="ECO:0000313" key="7">
    <source>
        <dbReference type="EMBL" id="ADU24306.1"/>
    </source>
</evidence>
<feature type="compositionally biased region" description="Basic and acidic residues" evidence="4">
    <location>
        <begin position="2020"/>
        <end position="2051"/>
    </location>
</feature>
<evidence type="ECO:0000256" key="2">
    <source>
        <dbReference type="ARBA" id="ARBA00022525"/>
    </source>
</evidence>
<feature type="domain" description="SpaA-like prealbumin fold" evidence="6">
    <location>
        <begin position="1100"/>
        <end position="1190"/>
    </location>
</feature>
<feature type="region of interest" description="Disordered" evidence="4">
    <location>
        <begin position="2016"/>
        <end position="2070"/>
    </location>
</feature>
<evidence type="ECO:0000256" key="3">
    <source>
        <dbReference type="ARBA" id="ARBA00022729"/>
    </source>
</evidence>
<dbReference type="KEGG" id="ral:Rumal_3882"/>
<dbReference type="Pfam" id="PF17802">
    <property type="entry name" value="SpaA"/>
    <property type="match status" value="9"/>
</dbReference>
<dbReference type="Gene3D" id="2.60.40.10">
    <property type="entry name" value="Immunoglobulins"/>
    <property type="match status" value="11"/>
</dbReference>
<evidence type="ECO:0000256" key="4">
    <source>
        <dbReference type="SAM" id="MobiDB-lite"/>
    </source>
</evidence>
<name>E6UKW0_RUMA7</name>
<keyword evidence="7" id="KW-0614">Plasmid</keyword>
<dbReference type="PANTHER" id="PTHR36108">
    <property type="entry name" value="COLOSSIN-B-RELATED"/>
    <property type="match status" value="1"/>
</dbReference>
<feature type="domain" description="SpaA-like prealbumin fold" evidence="6">
    <location>
        <begin position="1752"/>
        <end position="1838"/>
    </location>
</feature>
<dbReference type="EMBL" id="CP002405">
    <property type="protein sequence ID" value="ADU24306.1"/>
    <property type="molecule type" value="Genomic_DNA"/>
</dbReference>
<dbReference type="InterPro" id="IPR041033">
    <property type="entry name" value="SpaA_PFL_dom_1"/>
</dbReference>
<feature type="chain" id="PRO_5003210074" evidence="5">
    <location>
        <begin position="33"/>
        <end position="2109"/>
    </location>
</feature>
<dbReference type="Proteomes" id="UP000006919">
    <property type="component" value="Plasmid pRUMAL02"/>
</dbReference>
<keyword evidence="3 5" id="KW-0732">Signal</keyword>
<accession>E6UKW0</accession>
<evidence type="ECO:0000256" key="1">
    <source>
        <dbReference type="ARBA" id="ARBA00007257"/>
    </source>
</evidence>
<feature type="domain" description="SpaA-like prealbumin fold" evidence="6">
    <location>
        <begin position="1663"/>
        <end position="1743"/>
    </location>
</feature>
<evidence type="ECO:0000256" key="5">
    <source>
        <dbReference type="SAM" id="SignalP"/>
    </source>
</evidence>
<reference evidence="8" key="1">
    <citation type="journal article" date="2011" name="J. Bacteriol.">
        <title>Complete genome of the cellulolytic ruminal bacterium Ruminococcus albus 7.</title>
        <authorList>
            <person name="Suen G."/>
            <person name="Stevenson D.M."/>
            <person name="Bruce D.C."/>
            <person name="Chertkov O."/>
            <person name="Copeland A."/>
            <person name="Cheng J.F."/>
            <person name="Detter C."/>
            <person name="Detter J.C."/>
            <person name="Goodwin L.A."/>
            <person name="Han C.S."/>
            <person name="Hauser L.J."/>
            <person name="Ivanova N.N."/>
            <person name="Kyrpides N.C."/>
            <person name="Land M.L."/>
            <person name="Lapidus A."/>
            <person name="Lucas S."/>
            <person name="Ovchinnikova G."/>
            <person name="Pitluck S."/>
            <person name="Tapia R."/>
            <person name="Woyke T."/>
            <person name="Boyum J."/>
            <person name="Mead D."/>
            <person name="Weimer P.J."/>
        </authorList>
    </citation>
    <scope>NUCLEOTIDE SEQUENCE [LARGE SCALE GENOMIC DNA]</scope>
    <source>
        <strain evidence="8">ATCC 27210 / DSM 20455 / JCM 14654 / NCDO 2250 / 7</strain>
        <plasmid evidence="8">pRUMAL02</plasmid>
    </source>
</reference>